<evidence type="ECO:0000313" key="2">
    <source>
        <dbReference type="Proteomes" id="UP000277007"/>
    </source>
</evidence>
<sequence length="184" mass="20668">MTHSDPMNALLSDLLNGQSEDGTFDPISEERFEDALTGGAPLTKQETAAVWLSPYNRWVYLEVRRRLASELTRKLAANGNVPRPESAFASHGTRIPRKRHGPGFTLELFPRGHDERAWTLVMTLDPPCPELPTWARVRLTDAEGMVWLEGALNNAGELVDDWPEACAESPLVRWERLIPSLEIL</sequence>
<gene>
    <name evidence="1" type="ORF">EJ903_22575</name>
</gene>
<comment type="caution">
    <text evidence="1">The sequence shown here is derived from an EMBL/GenBank/DDBJ whole genome shotgun (WGS) entry which is preliminary data.</text>
</comment>
<dbReference type="EMBL" id="RXMA01000032">
    <property type="protein sequence ID" value="RTR15674.1"/>
    <property type="molecule type" value="Genomic_DNA"/>
</dbReference>
<dbReference type="Proteomes" id="UP000277007">
    <property type="component" value="Unassembled WGS sequence"/>
</dbReference>
<accession>A0A3S0IBY7</accession>
<protein>
    <submittedName>
        <fullName evidence="1">Uncharacterized protein</fullName>
    </submittedName>
</protein>
<dbReference type="AlphaFoldDB" id="A0A3S0IBY7"/>
<proteinExistence type="predicted"/>
<organism evidence="1 2">
    <name type="scientific">Azospirillum griseum</name>
    <dbReference type="NCBI Taxonomy" id="2496639"/>
    <lineage>
        <taxon>Bacteria</taxon>
        <taxon>Pseudomonadati</taxon>
        <taxon>Pseudomonadota</taxon>
        <taxon>Alphaproteobacteria</taxon>
        <taxon>Rhodospirillales</taxon>
        <taxon>Azospirillaceae</taxon>
        <taxon>Azospirillum</taxon>
    </lineage>
</organism>
<evidence type="ECO:0000313" key="1">
    <source>
        <dbReference type="EMBL" id="RTR15674.1"/>
    </source>
</evidence>
<dbReference type="RefSeq" id="WP_126619715.1">
    <property type="nucleotide sequence ID" value="NZ_JBHUCY010000014.1"/>
</dbReference>
<name>A0A3S0IBY7_9PROT</name>
<reference evidence="1 2" key="1">
    <citation type="submission" date="2018-12" db="EMBL/GenBank/DDBJ databases">
        <authorList>
            <person name="Yang Y."/>
        </authorList>
    </citation>
    <scope>NUCLEOTIDE SEQUENCE [LARGE SCALE GENOMIC DNA]</scope>
    <source>
        <strain evidence="1 2">L-25-5w-1</strain>
    </source>
</reference>
<keyword evidence="2" id="KW-1185">Reference proteome</keyword>